<dbReference type="Pfam" id="PF12833">
    <property type="entry name" value="HTH_18"/>
    <property type="match status" value="1"/>
</dbReference>
<evidence type="ECO:0000256" key="3">
    <source>
        <dbReference type="ARBA" id="ARBA00023163"/>
    </source>
</evidence>
<organism evidence="5 6">
    <name type="scientific">Paenibacillus psychroresistens</name>
    <dbReference type="NCBI Taxonomy" id="1778678"/>
    <lineage>
        <taxon>Bacteria</taxon>
        <taxon>Bacillati</taxon>
        <taxon>Bacillota</taxon>
        <taxon>Bacilli</taxon>
        <taxon>Bacillales</taxon>
        <taxon>Paenibacillaceae</taxon>
        <taxon>Paenibacillus</taxon>
    </lineage>
</organism>
<dbReference type="EMBL" id="CP034235">
    <property type="protein sequence ID" value="QGQ97598.1"/>
    <property type="molecule type" value="Genomic_DNA"/>
</dbReference>
<dbReference type="RefSeq" id="WP_155702702.1">
    <property type="nucleotide sequence ID" value="NZ_CP034235.1"/>
</dbReference>
<keyword evidence="2" id="KW-0238">DNA-binding</keyword>
<accession>A0A6B8RQN4</accession>
<dbReference type="AlphaFoldDB" id="A0A6B8RQN4"/>
<keyword evidence="6" id="KW-1185">Reference proteome</keyword>
<dbReference type="InterPro" id="IPR018062">
    <property type="entry name" value="HTH_AraC-typ_CS"/>
</dbReference>
<dbReference type="InterPro" id="IPR037923">
    <property type="entry name" value="HTH-like"/>
</dbReference>
<dbReference type="CDD" id="cd06986">
    <property type="entry name" value="cupin_MmsR-like_N"/>
    <property type="match status" value="1"/>
</dbReference>
<keyword evidence="3" id="KW-0804">Transcription</keyword>
<protein>
    <submittedName>
        <fullName evidence="5">AraC family transcriptional regulator</fullName>
    </submittedName>
</protein>
<evidence type="ECO:0000313" key="5">
    <source>
        <dbReference type="EMBL" id="QGQ97598.1"/>
    </source>
</evidence>
<dbReference type="OrthoDB" id="9813413at2"/>
<dbReference type="PANTHER" id="PTHR43280">
    <property type="entry name" value="ARAC-FAMILY TRANSCRIPTIONAL REGULATOR"/>
    <property type="match status" value="1"/>
</dbReference>
<evidence type="ECO:0000256" key="2">
    <source>
        <dbReference type="ARBA" id="ARBA00023125"/>
    </source>
</evidence>
<dbReference type="InterPro" id="IPR018060">
    <property type="entry name" value="HTH_AraC"/>
</dbReference>
<dbReference type="PROSITE" id="PS00041">
    <property type="entry name" value="HTH_ARAC_FAMILY_1"/>
    <property type="match status" value="1"/>
</dbReference>
<dbReference type="Pfam" id="PF02311">
    <property type="entry name" value="AraC_binding"/>
    <property type="match status" value="1"/>
</dbReference>
<keyword evidence="1" id="KW-0805">Transcription regulation</keyword>
<dbReference type="InterPro" id="IPR003313">
    <property type="entry name" value="AraC-bd"/>
</dbReference>
<evidence type="ECO:0000259" key="4">
    <source>
        <dbReference type="PROSITE" id="PS01124"/>
    </source>
</evidence>
<reference evidence="6" key="1">
    <citation type="submission" date="2018-11" db="EMBL/GenBank/DDBJ databases">
        <title>Complete genome sequence of Paenibacillus sp. ML311-T8.</title>
        <authorList>
            <person name="Nam Y.-D."/>
            <person name="Kang J."/>
            <person name="Chung W.-H."/>
            <person name="Park Y.S."/>
        </authorList>
    </citation>
    <scope>NUCLEOTIDE SEQUENCE [LARGE SCALE GENOMIC DNA]</scope>
    <source>
        <strain evidence="6">ML311-T8</strain>
    </source>
</reference>
<dbReference type="PROSITE" id="PS01124">
    <property type="entry name" value="HTH_ARAC_FAMILY_2"/>
    <property type="match status" value="1"/>
</dbReference>
<dbReference type="SUPFAM" id="SSF46689">
    <property type="entry name" value="Homeodomain-like"/>
    <property type="match status" value="2"/>
</dbReference>
<dbReference type="Gene3D" id="1.10.10.60">
    <property type="entry name" value="Homeodomain-like"/>
    <property type="match status" value="2"/>
</dbReference>
<dbReference type="GO" id="GO:0043565">
    <property type="term" value="F:sequence-specific DNA binding"/>
    <property type="evidence" value="ECO:0007669"/>
    <property type="project" value="InterPro"/>
</dbReference>
<name>A0A6B8RQN4_9BACL</name>
<gene>
    <name evidence="5" type="ORF">EHS13_23260</name>
</gene>
<dbReference type="PANTHER" id="PTHR43280:SF30">
    <property type="entry name" value="MMSAB OPERON REGULATORY PROTEIN"/>
    <property type="match status" value="1"/>
</dbReference>
<dbReference type="InterPro" id="IPR009057">
    <property type="entry name" value="Homeodomain-like_sf"/>
</dbReference>
<sequence>MANHYMEHYINGGLELGFNLHYCGTEQCVPSHSYGPAMRDHYLLHYVVSGTGIFSTTDCEYRLKPGDSFCMFPNRPVSYRADGDDPWTYYWIGFGGENAANLLKLSQITELSPTHAHAEPKRVEALFAELLRVSEDDGLASEASCLGLLLQVFATYLQSQAGTSLPARRHTKGRRDFYISQAIRFIQDNYQKHITVPLIAKQVGLERAYFTKLFHAHVGIAPYEFLLRYRIEKAILLLGQTNLPIQIIANSVGFDNAAYFGKLFTRHIGQSPFAFRKHNQTLL</sequence>
<evidence type="ECO:0000313" key="6">
    <source>
        <dbReference type="Proteomes" id="UP000426246"/>
    </source>
</evidence>
<dbReference type="SMART" id="SM00342">
    <property type="entry name" value="HTH_ARAC"/>
    <property type="match status" value="1"/>
</dbReference>
<dbReference type="KEGG" id="ppsc:EHS13_23260"/>
<dbReference type="Gene3D" id="2.60.120.280">
    <property type="entry name" value="Regulatory protein AraC"/>
    <property type="match status" value="1"/>
</dbReference>
<proteinExistence type="predicted"/>
<feature type="domain" description="HTH araC/xylS-type" evidence="4">
    <location>
        <begin position="180"/>
        <end position="278"/>
    </location>
</feature>
<evidence type="ECO:0000256" key="1">
    <source>
        <dbReference type="ARBA" id="ARBA00023015"/>
    </source>
</evidence>
<dbReference type="Proteomes" id="UP000426246">
    <property type="component" value="Chromosome"/>
</dbReference>
<dbReference type="SUPFAM" id="SSF51215">
    <property type="entry name" value="Regulatory protein AraC"/>
    <property type="match status" value="1"/>
</dbReference>
<dbReference type="GO" id="GO:0003700">
    <property type="term" value="F:DNA-binding transcription factor activity"/>
    <property type="evidence" value="ECO:0007669"/>
    <property type="project" value="InterPro"/>
</dbReference>